<dbReference type="AlphaFoldDB" id="A0A6J4HZ10"/>
<name>A0A6J4HZ10_9MICC</name>
<dbReference type="EMBL" id="CADCTE010000088">
    <property type="protein sequence ID" value="CAA9238137.1"/>
    <property type="molecule type" value="Genomic_DNA"/>
</dbReference>
<accession>A0A6J4HZ10</accession>
<evidence type="ECO:0000313" key="1">
    <source>
        <dbReference type="EMBL" id="CAA9238137.1"/>
    </source>
</evidence>
<proteinExistence type="predicted"/>
<sequence length="38" mass="4189">MVLSGGVKPGVRHARHRGVFLLIASCTRTHSKTFRGRV</sequence>
<organism evidence="1">
    <name type="scientific">uncultured Arthrobacter sp</name>
    <dbReference type="NCBI Taxonomy" id="114050"/>
    <lineage>
        <taxon>Bacteria</taxon>
        <taxon>Bacillati</taxon>
        <taxon>Actinomycetota</taxon>
        <taxon>Actinomycetes</taxon>
        <taxon>Micrococcales</taxon>
        <taxon>Micrococcaceae</taxon>
        <taxon>Arthrobacter</taxon>
        <taxon>environmental samples</taxon>
    </lineage>
</organism>
<gene>
    <name evidence="1" type="ORF">AVDCRST_MAG83-1438</name>
</gene>
<reference evidence="1" key="1">
    <citation type="submission" date="2020-02" db="EMBL/GenBank/DDBJ databases">
        <authorList>
            <person name="Meier V. D."/>
        </authorList>
    </citation>
    <scope>NUCLEOTIDE SEQUENCE</scope>
    <source>
        <strain evidence="1">AVDCRST_MAG83</strain>
    </source>
</reference>
<protein>
    <submittedName>
        <fullName evidence="1">Uncharacterized protein</fullName>
    </submittedName>
</protein>